<evidence type="ECO:0008006" key="3">
    <source>
        <dbReference type="Google" id="ProtNLM"/>
    </source>
</evidence>
<evidence type="ECO:0000256" key="1">
    <source>
        <dbReference type="SAM" id="SignalP"/>
    </source>
</evidence>
<dbReference type="InterPro" id="IPR009199">
    <property type="entry name" value="PhoPQ-act_pathogen-rel_PqaA"/>
</dbReference>
<dbReference type="AlphaFoldDB" id="A0A7S4LPS7"/>
<feature type="signal peptide" evidence="1">
    <location>
        <begin position="1"/>
        <end position="19"/>
    </location>
</feature>
<dbReference type="PIRSF" id="PIRSF014728">
    <property type="entry name" value="PqaA"/>
    <property type="match status" value="1"/>
</dbReference>
<dbReference type="InterPro" id="IPR029058">
    <property type="entry name" value="AB_hydrolase_fold"/>
</dbReference>
<feature type="chain" id="PRO_5030973921" description="PhoPQ-activated pathogenicity-related protein" evidence="1">
    <location>
        <begin position="20"/>
        <end position="520"/>
    </location>
</feature>
<dbReference type="Pfam" id="PF10142">
    <property type="entry name" value="PhoPQ_related"/>
    <property type="match status" value="1"/>
</dbReference>
<gene>
    <name evidence="2" type="ORF">OMAR00294_LOCUS2143</name>
</gene>
<dbReference type="EMBL" id="HBJB01002618">
    <property type="protein sequence ID" value="CAE0842824.1"/>
    <property type="molecule type" value="Transcribed_RNA"/>
</dbReference>
<keyword evidence="1" id="KW-0732">Signal</keyword>
<dbReference type="Gene3D" id="3.40.50.1820">
    <property type="entry name" value="alpha/beta hydrolase"/>
    <property type="match status" value="1"/>
</dbReference>
<feature type="non-terminal residue" evidence="2">
    <location>
        <position position="1"/>
    </location>
</feature>
<dbReference type="PANTHER" id="PTHR31497:SF0">
    <property type="entry name" value="AUTOCRINE PROLIFERATION REPRESSOR PROTEIN A"/>
    <property type="match status" value="1"/>
</dbReference>
<accession>A0A7S4LPS7</accession>
<dbReference type="SUPFAM" id="SSF53474">
    <property type="entry name" value="alpha/beta-Hydrolases"/>
    <property type="match status" value="1"/>
</dbReference>
<name>A0A7S4LPS7_OXYMA</name>
<evidence type="ECO:0000313" key="2">
    <source>
        <dbReference type="EMBL" id="CAE0842824.1"/>
    </source>
</evidence>
<proteinExistence type="predicted"/>
<dbReference type="PANTHER" id="PTHR31497">
    <property type="entry name" value="AUTOCRINE PROLIFERATION REPRESSOR PROTEIN A"/>
    <property type="match status" value="1"/>
</dbReference>
<protein>
    <recommendedName>
        <fullName evidence="3">PhoPQ-activated pathogenicity-related protein</fullName>
    </recommendedName>
</protein>
<reference evidence="2" key="1">
    <citation type="submission" date="2021-01" db="EMBL/GenBank/DDBJ databases">
        <authorList>
            <person name="Corre E."/>
            <person name="Pelletier E."/>
            <person name="Niang G."/>
            <person name="Scheremetjew M."/>
            <person name="Finn R."/>
            <person name="Kale V."/>
            <person name="Holt S."/>
            <person name="Cochrane G."/>
            <person name="Meng A."/>
            <person name="Brown T."/>
            <person name="Cohen L."/>
        </authorList>
    </citation>
    <scope>NUCLEOTIDE SEQUENCE</scope>
    <source>
        <strain evidence="2">LB1974</strain>
    </source>
</reference>
<organism evidence="2">
    <name type="scientific">Oxyrrhis marina</name>
    <name type="common">Dinoflagellate</name>
    <dbReference type="NCBI Taxonomy" id="2969"/>
    <lineage>
        <taxon>Eukaryota</taxon>
        <taxon>Sar</taxon>
        <taxon>Alveolata</taxon>
        <taxon>Dinophyceae</taxon>
        <taxon>Oxyrrhinales</taxon>
        <taxon>Oxyrrhinaceae</taxon>
        <taxon>Oxyrrhis</taxon>
    </lineage>
</organism>
<sequence length="520" mass="58019">VSSCRVFAAAMWKVASLFAAAVPAQDLFLAREAPLSVPLDDYVSKPDANYKWSDTGEVVKMLSGTGYLLNVTSQQWLNESLAQGPNGALWTHQVLVVVPKELKVRDRAMIYITGGCNENPSVPKATDEEPLIVDLITKTTGSIGVVLYQIPNCHMVYPSDPSQKRREEDAMIAWAWHEFFQTRNPEWLPRLPMVKAAMQAMRAVQEYTTEKKMAEIDGWLVSGASKRGWTTWLTGAVNCPSCPKIVALAPIVPIVPDLKEAMHHMFQAYGGWTFAFNDYTDVNLTRLMDSPGFDALLQVVDPMHYLDRLARLPKTVILASDDEFMMMEWTRLWHSKMPGETHLAICPNAEHSEATGIPTLVPTLTNFANSVFQQGKRPEYSFDLDLEAGKITVTVPSTQNVSKVVLRKGNTLSTKRRDFRWVALPDDGKCKFPEIGVKNNSICVQPIIWDGTTLERNAAGVYEAELKKPLLGWSGYFVEMYFPSDTGLKEEYQLTTSGMVWPQTLPFADCTGAACEGHLV</sequence>